<evidence type="ECO:0000313" key="4">
    <source>
        <dbReference type="Proteomes" id="UP001153069"/>
    </source>
</evidence>
<evidence type="ECO:0000256" key="1">
    <source>
        <dbReference type="SAM" id="MobiDB-lite"/>
    </source>
</evidence>
<name>A0A9N8HNI1_9STRA</name>
<feature type="compositionally biased region" description="Polar residues" evidence="1">
    <location>
        <begin position="96"/>
        <end position="111"/>
    </location>
</feature>
<gene>
    <name evidence="3" type="ORF">SEMRO_1086_G239770.1</name>
</gene>
<feature type="compositionally biased region" description="Gly residues" evidence="1">
    <location>
        <begin position="86"/>
        <end position="95"/>
    </location>
</feature>
<dbReference type="AlphaFoldDB" id="A0A9N8HNI1"/>
<keyword evidence="2" id="KW-0472">Membrane</keyword>
<proteinExistence type="predicted"/>
<dbReference type="EMBL" id="CAICTM010001084">
    <property type="protein sequence ID" value="CAB9520256.1"/>
    <property type="molecule type" value="Genomic_DNA"/>
</dbReference>
<evidence type="ECO:0000256" key="2">
    <source>
        <dbReference type="SAM" id="Phobius"/>
    </source>
</evidence>
<feature type="region of interest" description="Disordered" evidence="1">
    <location>
        <begin position="1"/>
        <end position="73"/>
    </location>
</feature>
<keyword evidence="2" id="KW-1133">Transmembrane helix</keyword>
<sequence>MAPLVKGGLRGGPRGTTVGAQSVTPDSDNNSPTETLEYRDSTMNNPTGSPAMEKQVKGLRRQAKAPSTATNHDNVSTMVPLVEGGLRGGPKGGTVGAQSITHDSDNNNPTETLEYPTVGARTEAQQEADQQVTQEDPQEGFVVAAEATNPNPNPTDPSEGDHPATEAVTAYTVNDHGNDLEEQPEVVVAAPFKESRFWRGLAILALLLAILVGVVLAIVFTRNNGDDLAAAGLGQSGMALFPMISASPTGFPSMVPTSEPSLAPTRSPLPSMAPSTAPTGLPTVDFCHFGINMTCAELYSGEPCETIYPDYPTADDFENCESDPIEILISYTKLDCISTNNFPGFELLLSCQDFNGGPPNHEHAYLLVTPIQNNSIVYFEGPVRRFRLFSLRNPLLEPISETLNFSLYSVNNDHSSTGILLQEVIVEFSCSTSKLQDFYGATLFSAMRSIEQGYVSSIHVTNPWFEFNFRLRVANEGVSSAIITLLTQATNFKPFFFNFTDLVASSDAKGLLHPGDEMVLESIISVELNDENHFNFLTTIAGISEGNTACSQVSLLQVTFGRRLPSIFESEGPSSTPTGAPTGFPSIIDETTAFDDVNSGNSISDNFCDINATIECVGKTLRGAEECSTLLACPHPFPSALNMTFSGQNCGDTSECTDFFHGVASVDQALVIIQVQDSPLLEQNVTKGEAIMLQSDFGLGPSIDILVLDINRTRRLQQQRLWTCPTDDAIVDTPHGAFTINAIAPSIARRPLAAIQVQVRIRNNSGNNDIANLTTATASTPSGDRNLLPDPFVLVAPGDDVVLPLSSDRVDDWIAKHPHGNLTMWSAVVSGVTEGGQRCRASDSLQF</sequence>
<feature type="compositionally biased region" description="Polar residues" evidence="1">
    <location>
        <begin position="18"/>
        <end position="34"/>
    </location>
</feature>
<protein>
    <submittedName>
        <fullName evidence="3">Uncharacterized protein</fullName>
    </submittedName>
</protein>
<dbReference type="Proteomes" id="UP001153069">
    <property type="component" value="Unassembled WGS sequence"/>
</dbReference>
<feature type="transmembrane region" description="Helical" evidence="2">
    <location>
        <begin position="201"/>
        <end position="220"/>
    </location>
</feature>
<feature type="region of interest" description="Disordered" evidence="1">
    <location>
        <begin position="86"/>
        <end position="111"/>
    </location>
</feature>
<evidence type="ECO:0000313" key="3">
    <source>
        <dbReference type="EMBL" id="CAB9520256.1"/>
    </source>
</evidence>
<keyword evidence="2" id="KW-0812">Transmembrane</keyword>
<keyword evidence="4" id="KW-1185">Reference proteome</keyword>
<organism evidence="3 4">
    <name type="scientific">Seminavis robusta</name>
    <dbReference type="NCBI Taxonomy" id="568900"/>
    <lineage>
        <taxon>Eukaryota</taxon>
        <taxon>Sar</taxon>
        <taxon>Stramenopiles</taxon>
        <taxon>Ochrophyta</taxon>
        <taxon>Bacillariophyta</taxon>
        <taxon>Bacillariophyceae</taxon>
        <taxon>Bacillariophycidae</taxon>
        <taxon>Naviculales</taxon>
        <taxon>Naviculaceae</taxon>
        <taxon>Seminavis</taxon>
    </lineage>
</organism>
<accession>A0A9N8HNI1</accession>
<comment type="caution">
    <text evidence="3">The sequence shown here is derived from an EMBL/GenBank/DDBJ whole genome shotgun (WGS) entry which is preliminary data.</text>
</comment>
<reference evidence="3" key="1">
    <citation type="submission" date="2020-06" db="EMBL/GenBank/DDBJ databases">
        <authorList>
            <consortium name="Plant Systems Biology data submission"/>
        </authorList>
    </citation>
    <scope>NUCLEOTIDE SEQUENCE</scope>
    <source>
        <strain evidence="3">D6</strain>
    </source>
</reference>